<evidence type="ECO:0000313" key="3">
    <source>
        <dbReference type="Proteomes" id="UP000299102"/>
    </source>
</evidence>
<accession>A0A4C1VYU3</accession>
<proteinExistence type="predicted"/>
<gene>
    <name evidence="2" type="ORF">EVAR_27141_1</name>
</gene>
<evidence type="ECO:0000313" key="2">
    <source>
        <dbReference type="EMBL" id="GBP43973.1"/>
    </source>
</evidence>
<organism evidence="2 3">
    <name type="scientific">Eumeta variegata</name>
    <name type="common">Bagworm moth</name>
    <name type="synonym">Eumeta japonica</name>
    <dbReference type="NCBI Taxonomy" id="151549"/>
    <lineage>
        <taxon>Eukaryota</taxon>
        <taxon>Metazoa</taxon>
        <taxon>Ecdysozoa</taxon>
        <taxon>Arthropoda</taxon>
        <taxon>Hexapoda</taxon>
        <taxon>Insecta</taxon>
        <taxon>Pterygota</taxon>
        <taxon>Neoptera</taxon>
        <taxon>Endopterygota</taxon>
        <taxon>Lepidoptera</taxon>
        <taxon>Glossata</taxon>
        <taxon>Ditrysia</taxon>
        <taxon>Tineoidea</taxon>
        <taxon>Psychidae</taxon>
        <taxon>Oiketicinae</taxon>
        <taxon>Eumeta</taxon>
    </lineage>
</organism>
<dbReference type="Proteomes" id="UP000299102">
    <property type="component" value="Unassembled WGS sequence"/>
</dbReference>
<keyword evidence="3" id="KW-1185">Reference proteome</keyword>
<reference evidence="2 3" key="1">
    <citation type="journal article" date="2019" name="Commun. Biol.">
        <title>The bagworm genome reveals a unique fibroin gene that provides high tensile strength.</title>
        <authorList>
            <person name="Kono N."/>
            <person name="Nakamura H."/>
            <person name="Ohtoshi R."/>
            <person name="Tomita M."/>
            <person name="Numata K."/>
            <person name="Arakawa K."/>
        </authorList>
    </citation>
    <scope>NUCLEOTIDE SEQUENCE [LARGE SCALE GENOMIC DNA]</scope>
</reference>
<protein>
    <submittedName>
        <fullName evidence="2">Uncharacterized protein</fullName>
    </submittedName>
</protein>
<dbReference type="AlphaFoldDB" id="A0A4C1VYU3"/>
<dbReference type="EMBL" id="BGZK01000445">
    <property type="protein sequence ID" value="GBP43973.1"/>
    <property type="molecule type" value="Genomic_DNA"/>
</dbReference>
<name>A0A4C1VYU3_EUMVA</name>
<evidence type="ECO:0000256" key="1">
    <source>
        <dbReference type="SAM" id="MobiDB-lite"/>
    </source>
</evidence>
<feature type="region of interest" description="Disordered" evidence="1">
    <location>
        <begin position="91"/>
        <end position="120"/>
    </location>
</feature>
<comment type="caution">
    <text evidence="2">The sequence shown here is derived from an EMBL/GenBank/DDBJ whole genome shotgun (WGS) entry which is preliminary data.</text>
</comment>
<sequence length="236" mass="26942">MCGVSRKDRCRNSDVRARCGLKEDVVTRAERVSHPDDSDQLQRTRRRCARPLLHPEIGVRERASANRAVAVGVASRAYSRFQYSENLKTCGPSAARAQSDSGQLRDLTESSRRGRSLPAVKPHTKTKYNRLSRNITCEGEIEGIFCPANTSVVGDQIFPHLIEIVVPHLIPEPSLDLSRFRFWSLNDSALNAKAKWCTVWRTDYERGTWFEAIKIMKDYYLVRYEQGNVYSMICMV</sequence>
<dbReference type="OrthoDB" id="1293503at2759"/>